<dbReference type="SUPFAM" id="SSF101908">
    <property type="entry name" value="Putative isomerase YbhE"/>
    <property type="match status" value="1"/>
</dbReference>
<accession>A0AAD9PXF8</accession>
<protein>
    <recommendedName>
        <fullName evidence="1">SOCS box domain-containing protein</fullName>
    </recommendedName>
</protein>
<dbReference type="Pfam" id="PF07525">
    <property type="entry name" value="SOCS_box"/>
    <property type="match status" value="1"/>
</dbReference>
<gene>
    <name evidence="2" type="ORF">P5673_028509</name>
</gene>
<reference evidence="2" key="1">
    <citation type="journal article" date="2023" name="G3 (Bethesda)">
        <title>Whole genome assembly and annotation of the endangered Caribbean coral Acropora cervicornis.</title>
        <authorList>
            <person name="Selwyn J.D."/>
            <person name="Vollmer S.V."/>
        </authorList>
    </citation>
    <scope>NUCLEOTIDE SEQUENCE</scope>
    <source>
        <strain evidence="2">K2</strain>
    </source>
</reference>
<dbReference type="CDD" id="cd03716">
    <property type="entry name" value="SOCS_ASB_like"/>
    <property type="match status" value="1"/>
</dbReference>
<feature type="domain" description="SOCS box" evidence="1">
    <location>
        <begin position="626"/>
        <end position="666"/>
    </location>
</feature>
<dbReference type="InterPro" id="IPR036036">
    <property type="entry name" value="SOCS_box-like_dom_sf"/>
</dbReference>
<evidence type="ECO:0000259" key="1">
    <source>
        <dbReference type="PROSITE" id="PS50225"/>
    </source>
</evidence>
<dbReference type="SUPFAM" id="SSF158235">
    <property type="entry name" value="SOCS box-like"/>
    <property type="match status" value="1"/>
</dbReference>
<dbReference type="PROSITE" id="PS50225">
    <property type="entry name" value="SOCS"/>
    <property type="match status" value="1"/>
</dbReference>
<dbReference type="Proteomes" id="UP001249851">
    <property type="component" value="Unassembled WGS sequence"/>
</dbReference>
<reference evidence="2" key="2">
    <citation type="journal article" date="2023" name="Science">
        <title>Genomic signatures of disease resistance in endangered staghorn corals.</title>
        <authorList>
            <person name="Vollmer S.V."/>
            <person name="Selwyn J.D."/>
            <person name="Despard B.A."/>
            <person name="Roesel C.L."/>
        </authorList>
    </citation>
    <scope>NUCLEOTIDE SEQUENCE</scope>
    <source>
        <strain evidence="2">K2</strain>
    </source>
</reference>
<keyword evidence="3" id="KW-1185">Reference proteome</keyword>
<dbReference type="InterPro" id="IPR001496">
    <property type="entry name" value="SOCS_box"/>
</dbReference>
<dbReference type="EMBL" id="JARQWQ010000106">
    <property type="protein sequence ID" value="KAK2550826.1"/>
    <property type="molecule type" value="Genomic_DNA"/>
</dbReference>
<dbReference type="AlphaFoldDB" id="A0AAD9PXF8"/>
<organism evidence="2 3">
    <name type="scientific">Acropora cervicornis</name>
    <name type="common">Staghorn coral</name>
    <dbReference type="NCBI Taxonomy" id="6130"/>
    <lineage>
        <taxon>Eukaryota</taxon>
        <taxon>Metazoa</taxon>
        <taxon>Cnidaria</taxon>
        <taxon>Anthozoa</taxon>
        <taxon>Hexacorallia</taxon>
        <taxon>Scleractinia</taxon>
        <taxon>Astrocoeniina</taxon>
        <taxon>Acroporidae</taxon>
        <taxon>Acropora</taxon>
    </lineage>
</organism>
<proteinExistence type="predicted"/>
<name>A0AAD9PXF8_ACRCE</name>
<evidence type="ECO:0000313" key="2">
    <source>
        <dbReference type="EMBL" id="KAK2550826.1"/>
    </source>
</evidence>
<comment type="caution">
    <text evidence="2">The sequence shown here is derived from an EMBL/GenBank/DDBJ whole genome shotgun (WGS) entry which is preliminary data.</text>
</comment>
<dbReference type="GO" id="GO:0035556">
    <property type="term" value="P:intracellular signal transduction"/>
    <property type="evidence" value="ECO:0007669"/>
    <property type="project" value="InterPro"/>
</dbReference>
<dbReference type="FunFam" id="1.10.750.20:FF:000001">
    <property type="entry name" value="Ankyrin repeat and SOCS box containing 1"/>
    <property type="match status" value="1"/>
</dbReference>
<evidence type="ECO:0000313" key="3">
    <source>
        <dbReference type="Proteomes" id="UP001249851"/>
    </source>
</evidence>
<dbReference type="Gene3D" id="1.10.750.20">
    <property type="entry name" value="SOCS box"/>
    <property type="match status" value="1"/>
</dbReference>
<dbReference type="SMART" id="SM00969">
    <property type="entry name" value="SOCS_box"/>
    <property type="match status" value="1"/>
</dbReference>
<sequence>MSTFRVLANNCVSEIKIPNKIEAAQSVDYNPVLRLCATDNRNRGRISVWNPVSKKAVASISTTCDGFSEAIFLPGDRTGVSASEANHGGSVEIYSIGAYGKRSRRRLTIEGDQLPTVYPGPTALSPRKTLLLADATCNCSEIFEIFVDWDNLKVLKSSTIDLSIPEHEEDEREKNRLGSWGLSVAKVRVVSKEEVRCEERHKITYYMLQGEKKELKDRGCPVDGVVHDGEHLIIANGDDVVLLESLTEGSTAHLIGNIEVNDFNHPGLAINEKGQLIVCNDTHKGPQLELVTEHWERENKGMLGFPYITYLPSSSEEMSTIRVLANNCVSEVKIPKKIESAHTVNYNPVLGLYATVNRERGRVFVWNPVTEEVVVSFSTTSDGFSEAIFLPGDRVGVSASEPNHGGSVKIYSIDDKKSRRLKIERDQLPTTYPGPIALSPRKTLLLADAEYNCAEISEIFVDWDDLKVLKSSTINLSTSKHEEDEEEEDEIYGTYFLCCLPDFKIISYELGSRGLSVAKVRAISKEEVRCEERHSITYYMLEGQKKELKGIEDCSVYGVVHDGEHLIIGNEDEVVLLESMTEGTTAHLIADVKVYDFGQAGMGINEKGQLMVCNDTVIKVFEYNCNPRTLMALCRCNIRKNTPNNYRSKVNTLTIPQVLKDYLLYE</sequence>